<feature type="transmembrane region" description="Helical" evidence="7">
    <location>
        <begin position="239"/>
        <end position="261"/>
    </location>
</feature>
<dbReference type="Pfam" id="PF00005">
    <property type="entry name" value="ABC_tran"/>
    <property type="match status" value="1"/>
</dbReference>
<keyword evidence="3" id="KW-0547">Nucleotide-binding</keyword>
<evidence type="ECO:0000256" key="1">
    <source>
        <dbReference type="ARBA" id="ARBA00004651"/>
    </source>
</evidence>
<dbReference type="InterPro" id="IPR003439">
    <property type="entry name" value="ABC_transporter-like_ATP-bd"/>
</dbReference>
<dbReference type="GO" id="GO:0140359">
    <property type="term" value="F:ABC-type transporter activity"/>
    <property type="evidence" value="ECO:0007669"/>
    <property type="project" value="InterPro"/>
</dbReference>
<feature type="domain" description="ABC transporter" evidence="8">
    <location>
        <begin position="351"/>
        <end position="584"/>
    </location>
</feature>
<dbReference type="Gene3D" id="1.20.1560.10">
    <property type="entry name" value="ABC transporter type 1, transmembrane domain"/>
    <property type="match status" value="1"/>
</dbReference>
<dbReference type="EMBL" id="CADCTC010000121">
    <property type="protein sequence ID" value="CAA9248339.1"/>
    <property type="molecule type" value="Genomic_DNA"/>
</dbReference>
<dbReference type="InterPro" id="IPR039421">
    <property type="entry name" value="Type_1_exporter"/>
</dbReference>
<evidence type="ECO:0000259" key="9">
    <source>
        <dbReference type="PROSITE" id="PS50929"/>
    </source>
</evidence>
<evidence type="ECO:0000256" key="2">
    <source>
        <dbReference type="ARBA" id="ARBA00022692"/>
    </source>
</evidence>
<keyword evidence="2 7" id="KW-0812">Transmembrane</keyword>
<keyword evidence="6 7" id="KW-0472">Membrane</keyword>
<evidence type="ECO:0000259" key="8">
    <source>
        <dbReference type="PROSITE" id="PS50893"/>
    </source>
</evidence>
<comment type="subcellular location">
    <subcellularLocation>
        <location evidence="1">Cell membrane</location>
        <topology evidence="1">Multi-pass membrane protein</topology>
    </subcellularLocation>
</comment>
<gene>
    <name evidence="10" type="ORF">AVDCRST_MAG77-3007</name>
</gene>
<dbReference type="AlphaFoldDB" id="A0A6J4ICS6"/>
<evidence type="ECO:0000256" key="4">
    <source>
        <dbReference type="ARBA" id="ARBA00022840"/>
    </source>
</evidence>
<keyword evidence="4 10" id="KW-0067">ATP-binding</keyword>
<evidence type="ECO:0000313" key="10">
    <source>
        <dbReference type="EMBL" id="CAA9248339.1"/>
    </source>
</evidence>
<sequence>MKTWQLIVRLMRLSPWRLGLAGASATAVFSLPVATGLVIRAFFDLLSGSAPAGFGLWEVLVLFLVVDAGLLISDAGLSFGWITFLNASMATLRHDLLHQVLRRHSASAALPESSGAVMSRFRDDAEEIVESIDAWIDIVGRTVFMAIALVVLFRINTALTLSVLLPVAASVTLVNLAGERVKRHRVAARQATGDVTGFLGEMFGAVQAIAVAGATPRVVQRLRRLSDVRRQAALNDRVFGELLGAFYANAAHIATGLLLLLAAREMRAGTFTVGDFALFVAYLPQVSTFGDEIARWITGYRRAGVSVGRLAALVPGERAAPLVAAGAPYLAHPPAPPQAPERRDEHRLESVEVRRLVARHPGSRWGLGPVDLTLRRGTLTVLTGRIGSGKSTLLEALLGLRPLEGGEVRWNGKVVDPTSGALAPSRAAYVPQVPRLVSDTLRDNILQGLPAERAGLDSALHLAVLDRDVRTLECGLDTVVGPRGVRLSGGQVQRAATARALVRHPELLVVDDLSSALDVETEAALWERLATADGNRTILAVSHRRVALRRADQVIVMEHGRIEACGTLQEVLASSPHIQRIWTGET</sequence>
<dbReference type="InterPro" id="IPR027417">
    <property type="entry name" value="P-loop_NTPase"/>
</dbReference>
<feature type="transmembrane region" description="Helical" evidence="7">
    <location>
        <begin position="198"/>
        <end position="219"/>
    </location>
</feature>
<evidence type="ECO:0000256" key="5">
    <source>
        <dbReference type="ARBA" id="ARBA00022989"/>
    </source>
</evidence>
<dbReference type="Pfam" id="PF00664">
    <property type="entry name" value="ABC_membrane"/>
    <property type="match status" value="1"/>
</dbReference>
<evidence type="ECO:0000256" key="7">
    <source>
        <dbReference type="SAM" id="Phobius"/>
    </source>
</evidence>
<name>A0A6J4ICS6_9CHLR</name>
<dbReference type="InterPro" id="IPR036640">
    <property type="entry name" value="ABC1_TM_sf"/>
</dbReference>
<dbReference type="InterPro" id="IPR011527">
    <property type="entry name" value="ABC1_TM_dom"/>
</dbReference>
<dbReference type="SUPFAM" id="SSF90123">
    <property type="entry name" value="ABC transporter transmembrane region"/>
    <property type="match status" value="1"/>
</dbReference>
<keyword evidence="5 7" id="KW-1133">Transmembrane helix</keyword>
<dbReference type="GO" id="GO:0005524">
    <property type="term" value="F:ATP binding"/>
    <property type="evidence" value="ECO:0007669"/>
    <property type="project" value="UniProtKB-KW"/>
</dbReference>
<dbReference type="Gene3D" id="3.40.50.300">
    <property type="entry name" value="P-loop containing nucleotide triphosphate hydrolases"/>
    <property type="match status" value="1"/>
</dbReference>
<dbReference type="GO" id="GO:0005886">
    <property type="term" value="C:plasma membrane"/>
    <property type="evidence" value="ECO:0007669"/>
    <property type="project" value="UniProtKB-SubCell"/>
</dbReference>
<dbReference type="SMART" id="SM00382">
    <property type="entry name" value="AAA"/>
    <property type="match status" value="1"/>
</dbReference>
<dbReference type="PROSITE" id="PS50893">
    <property type="entry name" value="ABC_TRANSPORTER_2"/>
    <property type="match status" value="1"/>
</dbReference>
<dbReference type="PANTHER" id="PTHR24221">
    <property type="entry name" value="ATP-BINDING CASSETTE SUB-FAMILY B"/>
    <property type="match status" value="1"/>
</dbReference>
<evidence type="ECO:0000256" key="6">
    <source>
        <dbReference type="ARBA" id="ARBA00023136"/>
    </source>
</evidence>
<dbReference type="PROSITE" id="PS50929">
    <property type="entry name" value="ABC_TM1F"/>
    <property type="match status" value="1"/>
</dbReference>
<dbReference type="SUPFAM" id="SSF52540">
    <property type="entry name" value="P-loop containing nucleoside triphosphate hydrolases"/>
    <property type="match status" value="1"/>
</dbReference>
<evidence type="ECO:0000256" key="3">
    <source>
        <dbReference type="ARBA" id="ARBA00022741"/>
    </source>
</evidence>
<dbReference type="GO" id="GO:0016887">
    <property type="term" value="F:ATP hydrolysis activity"/>
    <property type="evidence" value="ECO:0007669"/>
    <property type="project" value="InterPro"/>
</dbReference>
<feature type="transmembrane region" description="Helical" evidence="7">
    <location>
        <begin position="60"/>
        <end position="84"/>
    </location>
</feature>
<proteinExistence type="predicted"/>
<feature type="domain" description="ABC transmembrane type-1" evidence="9">
    <location>
        <begin position="20"/>
        <end position="288"/>
    </location>
</feature>
<reference evidence="10" key="1">
    <citation type="submission" date="2020-02" db="EMBL/GenBank/DDBJ databases">
        <authorList>
            <person name="Meier V. D."/>
        </authorList>
    </citation>
    <scope>NUCLEOTIDE SEQUENCE</scope>
    <source>
        <strain evidence="10">AVDCRST_MAG77</strain>
    </source>
</reference>
<organism evidence="10">
    <name type="scientific">uncultured Chloroflexota bacterium</name>
    <dbReference type="NCBI Taxonomy" id="166587"/>
    <lineage>
        <taxon>Bacteria</taxon>
        <taxon>Bacillati</taxon>
        <taxon>Chloroflexota</taxon>
        <taxon>environmental samples</taxon>
    </lineage>
</organism>
<dbReference type="PANTHER" id="PTHR24221:SF423">
    <property type="entry name" value="ABC TRANSPORTER"/>
    <property type="match status" value="1"/>
</dbReference>
<dbReference type="InterPro" id="IPR003593">
    <property type="entry name" value="AAA+_ATPase"/>
</dbReference>
<accession>A0A6J4ICS6</accession>
<protein>
    <submittedName>
        <fullName evidence="10">Heterodimeric efflux ABC transporter, permease/ATP-binding subunit 2</fullName>
    </submittedName>
</protein>